<dbReference type="SUPFAM" id="SSF51161">
    <property type="entry name" value="Trimeric LpxA-like enzymes"/>
    <property type="match status" value="1"/>
</dbReference>
<dbReference type="Proteomes" id="UP001527882">
    <property type="component" value="Unassembled WGS sequence"/>
</dbReference>
<dbReference type="PANTHER" id="PTHR43300">
    <property type="entry name" value="ACETYLTRANSFERASE"/>
    <property type="match status" value="1"/>
</dbReference>
<dbReference type="InterPro" id="IPR001451">
    <property type="entry name" value="Hexapep"/>
</dbReference>
<evidence type="ECO:0000313" key="3">
    <source>
        <dbReference type="EMBL" id="MCZ8516470.1"/>
    </source>
</evidence>
<evidence type="ECO:0000313" key="4">
    <source>
        <dbReference type="Proteomes" id="UP001527882"/>
    </source>
</evidence>
<dbReference type="PROSITE" id="PS00101">
    <property type="entry name" value="HEXAPEP_TRANSFERASES"/>
    <property type="match status" value="1"/>
</dbReference>
<accession>A0ABT4QHZ9</accession>
<name>A0ABT4QHZ9_9BACL</name>
<dbReference type="Pfam" id="PF00132">
    <property type="entry name" value="Hexapep"/>
    <property type="match status" value="1"/>
</dbReference>
<keyword evidence="1" id="KW-0808">Transferase</keyword>
<gene>
    <name evidence="3" type="ORF">O9H85_29605</name>
</gene>
<evidence type="ECO:0000256" key="1">
    <source>
        <dbReference type="ARBA" id="ARBA00022679"/>
    </source>
</evidence>
<keyword evidence="4" id="KW-1185">Reference proteome</keyword>
<protein>
    <submittedName>
        <fullName evidence="3">CatB-related O-acetyltransferase</fullName>
    </submittedName>
</protein>
<reference evidence="3 4" key="1">
    <citation type="submission" date="2022-12" db="EMBL/GenBank/DDBJ databases">
        <title>Draft genome sequence of Paenibacillus sp. dW9.</title>
        <authorList>
            <person name="Choi E.-W."/>
            <person name="Kim D.-U."/>
        </authorList>
    </citation>
    <scope>NUCLEOTIDE SEQUENCE [LARGE SCALE GENOMIC DNA]</scope>
    <source>
        <strain evidence="4">dW9</strain>
    </source>
</reference>
<dbReference type="CDD" id="cd03349">
    <property type="entry name" value="LbH_XAT"/>
    <property type="match status" value="1"/>
</dbReference>
<dbReference type="InterPro" id="IPR011004">
    <property type="entry name" value="Trimer_LpxA-like_sf"/>
</dbReference>
<dbReference type="Gene3D" id="2.160.10.10">
    <property type="entry name" value="Hexapeptide repeat proteins"/>
    <property type="match status" value="1"/>
</dbReference>
<keyword evidence="2" id="KW-0677">Repeat</keyword>
<dbReference type="InterPro" id="IPR018357">
    <property type="entry name" value="Hexapep_transf_CS"/>
</dbReference>
<proteinExistence type="predicted"/>
<comment type="caution">
    <text evidence="3">The sequence shown here is derived from an EMBL/GenBank/DDBJ whole genome shotgun (WGS) entry which is preliminary data.</text>
</comment>
<dbReference type="EMBL" id="JAQAGZ010000024">
    <property type="protein sequence ID" value="MCZ8516470.1"/>
    <property type="molecule type" value="Genomic_DNA"/>
</dbReference>
<evidence type="ECO:0000256" key="2">
    <source>
        <dbReference type="ARBA" id="ARBA00022737"/>
    </source>
</evidence>
<dbReference type="InterPro" id="IPR050179">
    <property type="entry name" value="Trans_hexapeptide_repeat"/>
</dbReference>
<sequence>MNPNDIKGRLVRKVTGFIDYWLSADMRRRYGIDSSVTISPGAHIEKEVQLGKRSFVGRQSMIVSGQIGAFTSIADNVVIGSGEHQLDAVTTHMHWHVKVHGRNWDNVKPPPVIGNDVWIGTGVTVLRGAVIEDGAVIGAGAVVRGHVPAYGIAVGIPSRVIRYRFDEDIRKALLATKWWAWDDRSIEEAYPLFGDVKQFLEYASSRPNHPNFSVGQWSEASTTILNG</sequence>
<organism evidence="3 4">
    <name type="scientific">Paenibacillus gyeongsangnamensis</name>
    <dbReference type="NCBI Taxonomy" id="3388067"/>
    <lineage>
        <taxon>Bacteria</taxon>
        <taxon>Bacillati</taxon>
        <taxon>Bacillota</taxon>
        <taxon>Bacilli</taxon>
        <taxon>Bacillales</taxon>
        <taxon>Paenibacillaceae</taxon>
        <taxon>Paenibacillus</taxon>
    </lineage>
</organism>
<dbReference type="PANTHER" id="PTHR43300:SF11">
    <property type="entry name" value="ACETYLTRANSFERASE RV3034C-RELATED"/>
    <property type="match status" value="1"/>
</dbReference>
<dbReference type="RefSeq" id="WP_269885007.1">
    <property type="nucleotide sequence ID" value="NZ_JAQAGZ010000024.1"/>
</dbReference>